<dbReference type="InterPro" id="IPR013249">
    <property type="entry name" value="RNA_pol_sigma70_r4_t2"/>
</dbReference>
<organism evidence="2 3">
    <name type="scientific">Emticicia oligotrophica (strain DSM 17448 / CIP 109782 / MTCC 6937 / GPTSA100-15)</name>
    <dbReference type="NCBI Taxonomy" id="929562"/>
    <lineage>
        <taxon>Bacteria</taxon>
        <taxon>Pseudomonadati</taxon>
        <taxon>Bacteroidota</taxon>
        <taxon>Cytophagia</taxon>
        <taxon>Cytophagales</taxon>
        <taxon>Leadbetterellaceae</taxon>
        <taxon>Emticicia</taxon>
    </lineage>
</organism>
<keyword evidence="3" id="KW-1185">Reference proteome</keyword>
<dbReference type="Gene3D" id="1.10.1740.10">
    <property type="match status" value="1"/>
</dbReference>
<dbReference type="EMBL" id="CP002962">
    <property type="protein sequence ID" value="AFK05454.1"/>
    <property type="molecule type" value="Genomic_DNA"/>
</dbReference>
<dbReference type="InterPro" id="IPR013324">
    <property type="entry name" value="RNA_pol_sigma_r3/r4-like"/>
</dbReference>
<feature type="domain" description="RNA polymerase sigma factor 70 region 4 type 2" evidence="1">
    <location>
        <begin position="140"/>
        <end position="190"/>
    </location>
</feature>
<dbReference type="NCBIfam" id="TIGR02937">
    <property type="entry name" value="sigma70-ECF"/>
    <property type="match status" value="1"/>
</dbReference>
<evidence type="ECO:0000313" key="2">
    <source>
        <dbReference type="EMBL" id="AFK05454.1"/>
    </source>
</evidence>
<evidence type="ECO:0000313" key="3">
    <source>
        <dbReference type="Proteomes" id="UP000002875"/>
    </source>
</evidence>
<dbReference type="Gene3D" id="1.10.10.10">
    <property type="entry name" value="Winged helix-like DNA-binding domain superfamily/Winged helix DNA-binding domain"/>
    <property type="match status" value="1"/>
</dbReference>
<reference evidence="2 3" key="1">
    <citation type="submission" date="2011-07" db="EMBL/GenBank/DDBJ databases">
        <title>The complete genome of plasmid 1 of Emticicia oligotrophica DSM 17448.</title>
        <authorList>
            <consortium name="US DOE Joint Genome Institute (JGI-PGF)"/>
            <person name="Lucas S."/>
            <person name="Han J."/>
            <person name="Lapidus A."/>
            <person name="Bruce D."/>
            <person name="Goodwin L."/>
            <person name="Pitluck S."/>
            <person name="Peters L."/>
            <person name="Kyrpides N."/>
            <person name="Mavromatis K."/>
            <person name="Ivanova N."/>
            <person name="Ovchinnikova G."/>
            <person name="Teshima H."/>
            <person name="Detter J.C."/>
            <person name="Tapia R."/>
            <person name="Han C."/>
            <person name="Land M."/>
            <person name="Hauser L."/>
            <person name="Markowitz V."/>
            <person name="Cheng J.-F."/>
            <person name="Hugenholtz P."/>
            <person name="Woyke T."/>
            <person name="Wu D."/>
            <person name="Tindall B."/>
            <person name="Pomrenke H."/>
            <person name="Brambilla E."/>
            <person name="Klenk H.-P."/>
            <person name="Eisen J.A."/>
        </authorList>
    </citation>
    <scope>NUCLEOTIDE SEQUENCE [LARGE SCALE GENOMIC DNA]</scope>
    <source>
        <strain evidence="3">DSM 17448 / GPTSA100-15</strain>
        <plasmid evidence="2 3">pEMTOL01</plasmid>
    </source>
</reference>
<dbReference type="SUPFAM" id="SSF88659">
    <property type="entry name" value="Sigma3 and sigma4 domains of RNA polymerase sigma factors"/>
    <property type="match status" value="1"/>
</dbReference>
<keyword evidence="2" id="KW-0614">Plasmid</keyword>
<name>A0ABN4ASA8_EMTOG</name>
<proteinExistence type="predicted"/>
<dbReference type="Pfam" id="PF08281">
    <property type="entry name" value="Sigma70_r4_2"/>
    <property type="match status" value="1"/>
</dbReference>
<accession>A0ABN4ASA8</accession>
<gene>
    <name evidence="2" type="ordered locus">Emtol_0182</name>
</gene>
<geneLocation type="plasmid" evidence="2 3">
    <name>pEMTOL01</name>
</geneLocation>
<protein>
    <submittedName>
        <fullName evidence="2">RNA polymerase, sigma-24 subunit, ECF subfamily</fullName>
    </submittedName>
</protein>
<evidence type="ECO:0000259" key="1">
    <source>
        <dbReference type="Pfam" id="PF08281"/>
    </source>
</evidence>
<sequence length="199" mass="23946">MIFQKKTYTEILNLISDDRNKGLEAIYQQYGRKWYNYAIKSWKMSEDDTWDVIYNTFNDVLSNINNYKIESQIHFDNILFKIFINNLKKSYNKQKLKDEKINFVSFDDLNGEENEENFEIESSTFEDFLNEEIESKNLIKLQKSLNKLDPIERDLLLLKVQNFTYDEIAKLLNVENNHLKVSLFRAKQKLIKIYNQIEI</sequence>
<dbReference type="InterPro" id="IPR036388">
    <property type="entry name" value="WH-like_DNA-bd_sf"/>
</dbReference>
<dbReference type="RefSeq" id="WP_015026200.1">
    <property type="nucleotide sequence ID" value="NC_018742.1"/>
</dbReference>
<dbReference type="InterPro" id="IPR014284">
    <property type="entry name" value="RNA_pol_sigma-70_dom"/>
</dbReference>
<dbReference type="Proteomes" id="UP000002875">
    <property type="component" value="Plasmid pEMTOL01"/>
</dbReference>